<proteinExistence type="predicted"/>
<protein>
    <recommendedName>
        <fullName evidence="3">DNA-binding protein</fullName>
    </recommendedName>
</protein>
<accession>A0ABV5CI08</accession>
<organism evidence="1 2">
    <name type="scientific">Polymorphospora lycopeni</name>
    <dbReference type="NCBI Taxonomy" id="3140240"/>
    <lineage>
        <taxon>Bacteria</taxon>
        <taxon>Bacillati</taxon>
        <taxon>Actinomycetota</taxon>
        <taxon>Actinomycetes</taxon>
        <taxon>Micromonosporales</taxon>
        <taxon>Micromonosporaceae</taxon>
        <taxon>Polymorphospora</taxon>
    </lineage>
</organism>
<gene>
    <name evidence="1" type="ORF">AAFH96_00745</name>
</gene>
<name>A0ABV5CI08_9ACTN</name>
<keyword evidence="2" id="KW-1185">Reference proteome</keyword>
<sequence>MLDREPTDDEFDALVVAGLDDATFGTEQGLPIAEFDREAPTLADAIATAVRAIDSVGLVALRVLDQDLVTLADIADRIGQSRESVRRYSTGERGPGGFPPPANPVREGTIFYRWSEVAPWMSRNLGLDIPENDLALVVANLVLQARQHRDRVAHMAALSDLLAA</sequence>
<dbReference type="Proteomes" id="UP001582793">
    <property type="component" value="Unassembled WGS sequence"/>
</dbReference>
<evidence type="ECO:0000313" key="2">
    <source>
        <dbReference type="Proteomes" id="UP001582793"/>
    </source>
</evidence>
<dbReference type="EMBL" id="JBCGDC010000002">
    <property type="protein sequence ID" value="MFB6391632.1"/>
    <property type="molecule type" value="Genomic_DNA"/>
</dbReference>
<evidence type="ECO:0008006" key="3">
    <source>
        <dbReference type="Google" id="ProtNLM"/>
    </source>
</evidence>
<dbReference type="RefSeq" id="WP_375732643.1">
    <property type="nucleotide sequence ID" value="NZ_JBCGDC010000002.1"/>
</dbReference>
<reference evidence="1 2" key="1">
    <citation type="submission" date="2024-04" db="EMBL/GenBank/DDBJ databases">
        <title>Polymorphospora sp. isolated from Baiyangdian Lake in Xiong'an New Area.</title>
        <authorList>
            <person name="Zhang X."/>
            <person name="Liu J."/>
        </authorList>
    </citation>
    <scope>NUCLEOTIDE SEQUENCE [LARGE SCALE GENOMIC DNA]</scope>
    <source>
        <strain evidence="1 2">2-325</strain>
    </source>
</reference>
<comment type="caution">
    <text evidence="1">The sequence shown here is derived from an EMBL/GenBank/DDBJ whole genome shotgun (WGS) entry which is preliminary data.</text>
</comment>
<evidence type="ECO:0000313" key="1">
    <source>
        <dbReference type="EMBL" id="MFB6391632.1"/>
    </source>
</evidence>